<dbReference type="InterPro" id="IPR016208">
    <property type="entry name" value="Ald_Oxase/xanthine_DH-like"/>
</dbReference>
<evidence type="ECO:0000256" key="3">
    <source>
        <dbReference type="ARBA" id="ARBA00022505"/>
    </source>
</evidence>
<dbReference type="PANTHER" id="PTHR11908:SF132">
    <property type="entry name" value="ALDEHYDE OXIDASE 1-RELATED"/>
    <property type="match status" value="1"/>
</dbReference>
<comment type="caution">
    <text evidence="9">The sequence shown here is derived from an EMBL/GenBank/DDBJ whole genome shotgun (WGS) entry which is preliminary data.</text>
</comment>
<dbReference type="Proteomes" id="UP001233999">
    <property type="component" value="Unassembled WGS sequence"/>
</dbReference>
<dbReference type="InterPro" id="IPR037165">
    <property type="entry name" value="AldOxase/xan_DH_Mopterin-bd_sf"/>
</dbReference>
<evidence type="ECO:0000256" key="2">
    <source>
        <dbReference type="ARBA" id="ARBA00006849"/>
    </source>
</evidence>
<evidence type="ECO:0000256" key="6">
    <source>
        <dbReference type="ARBA" id="ARBA00023014"/>
    </source>
</evidence>
<sequence>MNHRADNTARHGQVSRKGILKIHNDSRESLNQYTSILQFVLGLSPPGLPANLKSGGKDFTRPLSSGKQDFDTNKCMWPLNKPIPKLEAVAQCSGEYVNDIPTVPGELYCAFVLSTVGPAYVANVDPSEALNMTGVVSYFSAQDIPGKNSFVAKELMGFKEDEEIFCSGNVKYAGQPIGMIVADYEHLAHKAALKVKVEYSDVKKPKVNMREVIKSGDQSRLQLQGAIKKSQNDEARKPAHVIKGSFDFGSQYHYTMETQSTVVIPIEDGLDVYPASQWMDLVQIAVSRVLDIPESSINVKVRRLGGAYGSKISRSAVVTTACALAAHLLNRPVRFVMNLETNMEALGKRYSAAIDYEAGTDKNGKLVYLKGNFYEDSGYMWNEEVIPLTTMHMPSCYNTSTWDIKGYAVRTDIASNSYCRAPSSTEGIAFIETIMEHIAKEIKKDPIQVRINNFNPENTTIGKLIQDMIVTSDFDARKQSVEDFNKEQRWKKRGIALVPMTYEFPMWGNFSAIVSIYAQDGTVAVSHGGIEMGQGLNTKASHSL</sequence>
<dbReference type="SUPFAM" id="SSF56003">
    <property type="entry name" value="Molybdenum cofactor-binding domain"/>
    <property type="match status" value="1"/>
</dbReference>
<dbReference type="GO" id="GO:0051537">
    <property type="term" value="F:2 iron, 2 sulfur cluster binding"/>
    <property type="evidence" value="ECO:0007669"/>
    <property type="project" value="UniProtKB-KW"/>
</dbReference>
<dbReference type="InterPro" id="IPR036856">
    <property type="entry name" value="Ald_Oxase/Xan_DH_a/b_sf"/>
</dbReference>
<dbReference type="FunFam" id="3.90.1170.50:FF:000003">
    <property type="entry name" value="Aldehyde oxidase"/>
    <property type="match status" value="1"/>
</dbReference>
<comment type="cofactor">
    <cofactor evidence="1">
        <name>Mo-molybdopterin</name>
        <dbReference type="ChEBI" id="CHEBI:71302"/>
    </cofactor>
</comment>
<organism evidence="9 10">
    <name type="scientific">Diploptera punctata</name>
    <name type="common">Pacific beetle cockroach</name>
    <dbReference type="NCBI Taxonomy" id="6984"/>
    <lineage>
        <taxon>Eukaryota</taxon>
        <taxon>Metazoa</taxon>
        <taxon>Ecdysozoa</taxon>
        <taxon>Arthropoda</taxon>
        <taxon>Hexapoda</taxon>
        <taxon>Insecta</taxon>
        <taxon>Pterygota</taxon>
        <taxon>Neoptera</taxon>
        <taxon>Polyneoptera</taxon>
        <taxon>Dictyoptera</taxon>
        <taxon>Blattodea</taxon>
        <taxon>Blaberoidea</taxon>
        <taxon>Blaberidae</taxon>
        <taxon>Diplopterinae</taxon>
        <taxon>Diploptera</taxon>
    </lineage>
</organism>
<comment type="similarity">
    <text evidence="2">Belongs to the xanthine dehydrogenase family.</text>
</comment>
<accession>A0AAD7ZA10</accession>
<evidence type="ECO:0000313" key="10">
    <source>
        <dbReference type="Proteomes" id="UP001233999"/>
    </source>
</evidence>
<dbReference type="InterPro" id="IPR008274">
    <property type="entry name" value="AldOxase/xan_DH_MoCoBD1"/>
</dbReference>
<dbReference type="InterPro" id="IPR046867">
    <property type="entry name" value="AldOxase/xan_DH_MoCoBD2"/>
</dbReference>
<keyword evidence="5" id="KW-0560">Oxidoreductase</keyword>
<dbReference type="FunFam" id="3.30.365.10:FF:000001">
    <property type="entry name" value="Xanthine dehydrogenase oxidase"/>
    <property type="match status" value="1"/>
</dbReference>
<keyword evidence="6" id="KW-0411">Iron-sulfur</keyword>
<dbReference type="PANTHER" id="PTHR11908">
    <property type="entry name" value="XANTHINE DEHYDROGENASE"/>
    <property type="match status" value="1"/>
</dbReference>
<evidence type="ECO:0000256" key="7">
    <source>
        <dbReference type="ARBA" id="ARBA00034078"/>
    </source>
</evidence>
<feature type="domain" description="Aldehyde oxidase/xanthine dehydrogenase a/b hammerhead" evidence="8">
    <location>
        <begin position="93"/>
        <end position="203"/>
    </location>
</feature>
<evidence type="ECO:0000256" key="4">
    <source>
        <dbReference type="ARBA" id="ARBA00022714"/>
    </source>
</evidence>
<keyword evidence="4" id="KW-0479">Metal-binding</keyword>
<reference evidence="9" key="2">
    <citation type="submission" date="2023-05" db="EMBL/GenBank/DDBJ databases">
        <authorList>
            <person name="Fouks B."/>
        </authorList>
    </citation>
    <scope>NUCLEOTIDE SEQUENCE</scope>
    <source>
        <strain evidence="9">Stay&amp;Tobe</strain>
        <tissue evidence="9">Testes</tissue>
    </source>
</reference>
<evidence type="ECO:0000256" key="5">
    <source>
        <dbReference type="ARBA" id="ARBA00023002"/>
    </source>
</evidence>
<keyword evidence="10" id="KW-1185">Reference proteome</keyword>
<feature type="non-terminal residue" evidence="9">
    <location>
        <position position="544"/>
    </location>
</feature>
<dbReference type="AlphaFoldDB" id="A0AAD7ZA10"/>
<dbReference type="Pfam" id="PF20256">
    <property type="entry name" value="MoCoBD_2"/>
    <property type="match status" value="1"/>
</dbReference>
<keyword evidence="3" id="KW-0500">Molybdenum</keyword>
<reference evidence="9" key="1">
    <citation type="journal article" date="2023" name="IScience">
        <title>Live-bearing cockroach genome reveals convergent evolutionary mechanisms linked to viviparity in insects and beyond.</title>
        <authorList>
            <person name="Fouks B."/>
            <person name="Harrison M.C."/>
            <person name="Mikhailova A.A."/>
            <person name="Marchal E."/>
            <person name="English S."/>
            <person name="Carruthers M."/>
            <person name="Jennings E.C."/>
            <person name="Chiamaka E.L."/>
            <person name="Frigard R.A."/>
            <person name="Pippel M."/>
            <person name="Attardo G.M."/>
            <person name="Benoit J.B."/>
            <person name="Bornberg-Bauer E."/>
            <person name="Tobe S.S."/>
        </authorList>
    </citation>
    <scope>NUCLEOTIDE SEQUENCE</scope>
    <source>
        <strain evidence="9">Stay&amp;Tobe</strain>
    </source>
</reference>
<dbReference type="Gene3D" id="3.30.365.10">
    <property type="entry name" value="Aldehyde oxidase/xanthine dehydrogenase, molybdopterin binding domain"/>
    <property type="match status" value="4"/>
</dbReference>
<evidence type="ECO:0000313" key="9">
    <source>
        <dbReference type="EMBL" id="KAJ9576511.1"/>
    </source>
</evidence>
<keyword evidence="4" id="KW-0001">2Fe-2S</keyword>
<dbReference type="InterPro" id="IPR000674">
    <property type="entry name" value="Ald_Oxase/Xan_DH_a/b"/>
</dbReference>
<proteinExistence type="inferred from homology"/>
<dbReference type="SMART" id="SM01008">
    <property type="entry name" value="Ald_Xan_dh_C"/>
    <property type="match status" value="1"/>
</dbReference>
<evidence type="ECO:0000259" key="8">
    <source>
        <dbReference type="SMART" id="SM01008"/>
    </source>
</evidence>
<dbReference type="GO" id="GO:0005506">
    <property type="term" value="F:iron ion binding"/>
    <property type="evidence" value="ECO:0007669"/>
    <property type="project" value="InterPro"/>
</dbReference>
<dbReference type="EMBL" id="JASPKZ010009772">
    <property type="protein sequence ID" value="KAJ9576511.1"/>
    <property type="molecule type" value="Genomic_DNA"/>
</dbReference>
<name>A0AAD7ZA10_DIPPU</name>
<keyword evidence="4" id="KW-0408">Iron</keyword>
<dbReference type="SUPFAM" id="SSF54665">
    <property type="entry name" value="CO dehydrogenase molybdoprotein N-domain-like"/>
    <property type="match status" value="1"/>
</dbReference>
<protein>
    <recommendedName>
        <fullName evidence="8">Aldehyde oxidase/xanthine dehydrogenase a/b hammerhead domain-containing protein</fullName>
    </recommendedName>
</protein>
<comment type="cofactor">
    <cofactor evidence="7">
        <name>[2Fe-2S] cluster</name>
        <dbReference type="ChEBI" id="CHEBI:190135"/>
    </cofactor>
</comment>
<dbReference type="Pfam" id="PF01315">
    <property type="entry name" value="Ald_Xan_dh_C"/>
    <property type="match status" value="1"/>
</dbReference>
<dbReference type="Gene3D" id="3.90.1170.50">
    <property type="entry name" value="Aldehyde oxidase/xanthine dehydrogenase, a/b hammerhead"/>
    <property type="match status" value="1"/>
</dbReference>
<dbReference type="Pfam" id="PF02738">
    <property type="entry name" value="MoCoBD_1"/>
    <property type="match status" value="1"/>
</dbReference>
<dbReference type="GO" id="GO:0016491">
    <property type="term" value="F:oxidoreductase activity"/>
    <property type="evidence" value="ECO:0007669"/>
    <property type="project" value="UniProtKB-KW"/>
</dbReference>
<gene>
    <name evidence="9" type="ORF">L9F63_025594</name>
</gene>
<evidence type="ECO:0000256" key="1">
    <source>
        <dbReference type="ARBA" id="ARBA00001924"/>
    </source>
</evidence>